<proteinExistence type="predicted"/>
<comment type="caution">
    <text evidence="1">The sequence shown here is derived from an EMBL/GenBank/DDBJ whole genome shotgun (WGS) entry which is preliminary data.</text>
</comment>
<accession>A0A9W5YRQ5</accession>
<dbReference type="AlphaFoldDB" id="A0A9W5YRQ5"/>
<dbReference type="Proteomes" id="UP001143548">
    <property type="component" value="Unassembled WGS sequence"/>
</dbReference>
<organism evidence="1 2">
    <name type="scientific">Aspergillus brasiliensis</name>
    <dbReference type="NCBI Taxonomy" id="319629"/>
    <lineage>
        <taxon>Eukaryota</taxon>
        <taxon>Fungi</taxon>
        <taxon>Dikarya</taxon>
        <taxon>Ascomycota</taxon>
        <taxon>Pezizomycotina</taxon>
        <taxon>Eurotiomycetes</taxon>
        <taxon>Eurotiomycetidae</taxon>
        <taxon>Eurotiales</taxon>
        <taxon>Aspergillaceae</taxon>
        <taxon>Aspergillus</taxon>
        <taxon>Aspergillus subgen. Circumdati</taxon>
    </lineage>
</organism>
<name>A0A9W5YRQ5_9EURO</name>
<sequence length="840" mass="92987">MDAKDQIDILKGWVGPSGINQGYTTFDRFAKLAAAASQDDVQVGSVMALGTLGGLYIVSDDLFNKGVHALNGNESVRLRDTQVLFGYMKGQTVRTICESSAAVKGFLLAAALKLCEYDESAAGETLYYMASSGGERTIPTSSKQLSKLISVLSGHCEAVLSDTTIDTTTNLLNALCTLRSLQSCNQAVFWFRLQPRKFGEIIGKALSALQDDNIAYMEIRGSVSLFWITLCLSWLNEDSVSLISKDRCILGTGVSKIRLIITEGNQENASELGSINSQTADWEFFTWKKKSIVPDFVKEAESFVFIESANLIPAIATRDYYRDMLGSDEAVIMLGFVAHAYMTVALGHPMVQESPLGQPLSTVIRNRILQNHLNKNSLKPYGWDAAALAPGISGSVEEDLQRCIRGECSKHAGVHSQGSLSSAALRVQNHLQEVLINQFPQQSMNEADGWASVISRTNQHLITLLSRLPAQRKTNYSPELFTTIHSASLAIAGQALLNMFIRSSNIGKGESSRGLPLRFDVDKDFTSFWNSHFGLPSYGSRNDWVVLDSLKTAILGAALDFPPQLPETASVAACQQGRVALLAPVLEPSMEKKGVLDVYVFPGMLHYEGDTLRAIVENYIEPSGELCTMLDSADCLESVFRVDGDNLRMKTAIIFKHQKYPGFPVSYSESILRLASSPKIEGLSEREQQLYRYEDPEDNALGLRELSDLWNILTHVVPELNIQPVQESRKLLYIDLNPTQKSVATITASESLKIEIQFFSRFSGRAGLNPKIYIQGNISLQECREIILRRNFYRSIPFEELYRTVIYPGLRGGNRDVLIQAYGSKQVEKLGNWRIIPSES</sequence>
<protein>
    <submittedName>
        <fullName evidence="1">Uncharacterized protein</fullName>
    </submittedName>
</protein>
<reference evidence="1" key="1">
    <citation type="submission" date="2022-07" db="EMBL/GenBank/DDBJ databases">
        <title>Taxonomy of Aspergillus series Nigri: significant species reduction supported by multi-species coalescent approaches.</title>
        <authorList>
            <person name="Bian C."/>
            <person name="Kusuya Y."/>
            <person name="Sklenar F."/>
            <person name="D'hooge E."/>
            <person name="Yaguchi T."/>
            <person name="Takahashi H."/>
            <person name="Hubka V."/>
        </authorList>
    </citation>
    <scope>NUCLEOTIDE SEQUENCE</scope>
    <source>
        <strain evidence="1">CBS 733.88</strain>
    </source>
</reference>
<gene>
    <name evidence="1" type="ORF">AbraCBS73388_006490</name>
</gene>
<evidence type="ECO:0000313" key="2">
    <source>
        <dbReference type="Proteomes" id="UP001143548"/>
    </source>
</evidence>
<evidence type="ECO:0000313" key="1">
    <source>
        <dbReference type="EMBL" id="GKZ20862.1"/>
    </source>
</evidence>
<dbReference type="EMBL" id="BROQ01000033">
    <property type="protein sequence ID" value="GKZ20862.1"/>
    <property type="molecule type" value="Genomic_DNA"/>
</dbReference>